<organism evidence="2 3">
    <name type="scientific">Endobacter medicaginis</name>
    <dbReference type="NCBI Taxonomy" id="1181271"/>
    <lineage>
        <taxon>Bacteria</taxon>
        <taxon>Pseudomonadati</taxon>
        <taxon>Pseudomonadota</taxon>
        <taxon>Alphaproteobacteria</taxon>
        <taxon>Acetobacterales</taxon>
        <taxon>Acetobacteraceae</taxon>
        <taxon>Endobacter</taxon>
    </lineage>
</organism>
<name>A0A839V1C5_9PROT</name>
<dbReference type="RefSeq" id="WP_183275332.1">
    <property type="nucleotide sequence ID" value="NZ_JACHXV010000009.1"/>
</dbReference>
<keyword evidence="1" id="KW-1133">Transmembrane helix</keyword>
<dbReference type="AlphaFoldDB" id="A0A839V1C5"/>
<comment type="caution">
    <text evidence="2">The sequence shown here is derived from an EMBL/GenBank/DDBJ whole genome shotgun (WGS) entry which is preliminary data.</text>
</comment>
<keyword evidence="3" id="KW-1185">Reference proteome</keyword>
<gene>
    <name evidence="2" type="ORF">FHR90_002490</name>
</gene>
<dbReference type="EMBL" id="JACHXV010000009">
    <property type="protein sequence ID" value="MBB3174645.1"/>
    <property type="molecule type" value="Genomic_DNA"/>
</dbReference>
<keyword evidence="1" id="KW-0472">Membrane</keyword>
<protein>
    <submittedName>
        <fullName evidence="2">Uncharacterized protein</fullName>
    </submittedName>
</protein>
<feature type="transmembrane region" description="Helical" evidence="1">
    <location>
        <begin position="25"/>
        <end position="48"/>
    </location>
</feature>
<proteinExistence type="predicted"/>
<dbReference type="Proteomes" id="UP000557688">
    <property type="component" value="Unassembled WGS sequence"/>
</dbReference>
<evidence type="ECO:0000313" key="3">
    <source>
        <dbReference type="Proteomes" id="UP000557688"/>
    </source>
</evidence>
<sequence length="49" mass="5258">MSAAGPCVMADKLDDRDPLRPARGLVVGLLIGAASWIAIMLVVLLLLWR</sequence>
<evidence type="ECO:0000313" key="2">
    <source>
        <dbReference type="EMBL" id="MBB3174645.1"/>
    </source>
</evidence>
<accession>A0A839V1C5</accession>
<keyword evidence="1" id="KW-0812">Transmembrane</keyword>
<reference evidence="2 3" key="1">
    <citation type="submission" date="2020-08" db="EMBL/GenBank/DDBJ databases">
        <title>Genomic Encyclopedia of Type Strains, Phase III (KMG-III): the genomes of soil and plant-associated and newly described type strains.</title>
        <authorList>
            <person name="Whitman W."/>
        </authorList>
    </citation>
    <scope>NUCLEOTIDE SEQUENCE [LARGE SCALE GENOMIC DNA]</scope>
    <source>
        <strain evidence="2 3">CECT 8088</strain>
    </source>
</reference>
<evidence type="ECO:0000256" key="1">
    <source>
        <dbReference type="SAM" id="Phobius"/>
    </source>
</evidence>